<keyword evidence="1" id="KW-0614">Plasmid</keyword>
<accession>F2L779</accession>
<organism evidence="1">
    <name type="scientific">Pseudonocardia dioxanivorans (strain ATCC 55486 / DSM 44775 / JCM 13855 / CB1190)</name>
    <dbReference type="NCBI Taxonomy" id="675635"/>
    <lineage>
        <taxon>Bacteria</taxon>
        <taxon>Bacillati</taxon>
        <taxon>Actinomycetota</taxon>
        <taxon>Actinomycetes</taxon>
        <taxon>Pseudonocardiales</taxon>
        <taxon>Pseudonocardiaceae</taxon>
        <taxon>Pseudonocardia</taxon>
    </lineage>
</organism>
<geneLocation type="plasmid" evidence="1">
    <name>pPSED02</name>
</geneLocation>
<reference evidence="1" key="1">
    <citation type="journal article" date="2011" name="J. Bacteriol.">
        <title>Genome sequence of the 1,4-dioxane-degrading Pseudonocardia dioxanivorans strain CB1190.</title>
        <authorList>
            <person name="Sales C.M."/>
            <person name="Mahendra S."/>
            <person name="Grostern A."/>
            <person name="Parales R.E."/>
            <person name="Goodwin L.A."/>
            <person name="Woyke T."/>
            <person name="Nolan M."/>
            <person name="Lapidus A."/>
            <person name="Chertkov O."/>
            <person name="Ovchinnikova G."/>
            <person name="Sczyrba A."/>
            <person name="Alvarez-Cohen L."/>
        </authorList>
    </citation>
    <scope>NUCLEOTIDE SEQUENCE</scope>
    <source>
        <strain evidence="1">CB1190</strain>
        <plasmid evidence="1">pPSED02</plasmid>
    </source>
</reference>
<proteinExistence type="predicted"/>
<dbReference type="AlphaFoldDB" id="F2L779"/>
<protein>
    <submittedName>
        <fullName evidence="1">Uncharacterized protein</fullName>
    </submittedName>
</protein>
<dbReference type="EMBL" id="CP002597">
    <property type="protein sequence ID" value="AEA29052.1"/>
    <property type="molecule type" value="Genomic_DNA"/>
</dbReference>
<name>F2L779_PSEUX</name>
<dbReference type="RefSeq" id="WP_014203941.1">
    <property type="nucleotide sequence ID" value="NC_016601.1"/>
</dbReference>
<sequence>MRESALVARRDENGTEVLVAHRPITFTLDQTARAMHAVVDPQLARLNSRSRIGRSRVRDALRHIVTDGWPTGFVADPARVAYWRQWLIDQDVFTDNPKR</sequence>
<evidence type="ECO:0000313" key="1">
    <source>
        <dbReference type="EMBL" id="AEA29052.1"/>
    </source>
</evidence>
<gene>
    <name evidence="1" type="ORF">Psed_6995</name>
</gene>